<dbReference type="AlphaFoldDB" id="A0A2S9QMV6"/>
<proteinExistence type="predicted"/>
<evidence type="ECO:0000313" key="2">
    <source>
        <dbReference type="Proteomes" id="UP000238650"/>
    </source>
</evidence>
<dbReference type="EMBL" id="MWZD01000017">
    <property type="protein sequence ID" value="PRI10912.1"/>
    <property type="molecule type" value="Genomic_DNA"/>
</dbReference>
<name>A0A2S9QMV6_9MICO</name>
<gene>
    <name evidence="1" type="ORF">B4915_08485</name>
</gene>
<dbReference type="RefSeq" id="WP_105805373.1">
    <property type="nucleotide sequence ID" value="NZ_MWZD01000017.1"/>
</dbReference>
<accession>A0A2S9QMV6</accession>
<comment type="caution">
    <text evidence="1">The sequence shown here is derived from an EMBL/GenBank/DDBJ whole genome shotgun (WGS) entry which is preliminary data.</text>
</comment>
<reference evidence="1 2" key="1">
    <citation type="journal article" date="2017" name="New Microbes New Infect">
        <title>Genome sequence of 'Leucobacter massiliensis' sp. nov. isolated from human pharynx after travel to the 2014 Hajj.</title>
        <authorList>
            <person name="Leangapichart T."/>
            <person name="Gautret P."/>
            <person name="Nguyen T.T."/>
            <person name="Armstrong N."/>
            <person name="Rolain J.M."/>
        </authorList>
    </citation>
    <scope>NUCLEOTIDE SEQUENCE [LARGE SCALE GENOMIC DNA]</scope>
    <source>
        <strain evidence="1 2">122RC15</strain>
    </source>
</reference>
<sequence length="176" mass="18653">MVTRFYTPADKRLPTELRRIQRSLADVQSPTGTERDRVLMRLQETVEKLEDAAKVFTNSTGAMHTGASWMPAPPSVEASSLSRKFRVTVTGGSTGGSTILTFSAPGFTRDRALGGTPDAVLARAMALGGASDAGTAQRSWIVMMPGPGPYTFTAQAHPTDGFATAVGLQIDVQPVL</sequence>
<dbReference type="Proteomes" id="UP000238650">
    <property type="component" value="Unassembled WGS sequence"/>
</dbReference>
<protein>
    <submittedName>
        <fullName evidence="1">Uncharacterized protein</fullName>
    </submittedName>
</protein>
<organism evidence="1 2">
    <name type="scientific">Leucobacter massiliensis</name>
    <dbReference type="NCBI Taxonomy" id="1686285"/>
    <lineage>
        <taxon>Bacteria</taxon>
        <taxon>Bacillati</taxon>
        <taxon>Actinomycetota</taxon>
        <taxon>Actinomycetes</taxon>
        <taxon>Micrococcales</taxon>
        <taxon>Microbacteriaceae</taxon>
        <taxon>Leucobacter</taxon>
    </lineage>
</organism>
<evidence type="ECO:0000313" key="1">
    <source>
        <dbReference type="EMBL" id="PRI10912.1"/>
    </source>
</evidence>
<keyword evidence="2" id="KW-1185">Reference proteome</keyword>